<protein>
    <submittedName>
        <fullName evidence="2">Uncharacterized protein</fullName>
    </submittedName>
</protein>
<name>A0AA88H8T1_ARTSF</name>
<keyword evidence="3" id="KW-1185">Reference proteome</keyword>
<feature type="coiled-coil region" evidence="1">
    <location>
        <begin position="384"/>
        <end position="546"/>
    </location>
</feature>
<keyword evidence="1" id="KW-0175">Coiled coil</keyword>
<feature type="coiled-coil region" evidence="1">
    <location>
        <begin position="148"/>
        <end position="342"/>
    </location>
</feature>
<sequence>MCLVADYETEIEEVKQSYEKEMSEKTSRINLLEDLTKKLRDEVKSYTEKLISRNEEVKCLQLSLESLKRTNESNQSAMEEVAELQSKLNERTSDIKVLEVNINALQSKLDEAYSDKDVATKNHQQIIEEEQEKSREAMTKILELEGYVSSLQTEIRDLAIHKEGFEEELKTLRDNLNEKEGLINEQKKLLASVNGHISELEANQTVLNEQAREIELLKNSLNETTAQLSEARANIKDDVKNEELKICLANLKNEVVSLKANSQTLQEENEQLLASVQEKQKQIDDQKESINHLKIRISDMEGQLQIQISSAENEKEKLNEAISKGNEEILSLRKELTAIQDEKEQELLRFVECEKDFQMKLDAKIAEAESLQLTKTLEETTTLYKALQDDKTELMLKVEKLQSKLTESNSSAIEMRKTIEEKLAVITSLSEETKMLATENDQLKSQISDKTSILEQLKKTLKETGNELKTVESKLKEFENLSRHHADEINKKENELAQVTKEKEVVEDLLASTKEEIQLLKFLTFRKLLEKELANLQKEHDVFRLSNSILEVEFTTLRRSSNSAEEIISNQRKDIGDLKLKMAQFDQVQDLLTDSALKITELEEKMTMAANTEYELKHLRNEYATLETQRESALCALKEASLALEKKSKAEEQCVAYKAQLDSACSRIQELENQVKGVMKLKSEVNDLKLENAEHANSISTLNKNLDDFKARYTSIMNEHQTVLKEKMEIGTQLAEAEYKITGLQEKLISLENRLKENKELLAELQSVKAVVKDLESRAPVSQPNFDVEWVRQENARLTDHSSHLSEKLDSAIKETENLRRVIKESSSEKDVLLKETDQLRLKLQELETARNTDHVKEDLMEKLEESQKEIIRARAEGYGEIQCKVLAEAATPPLDSKRLDLVTVSFTVIFILDKT</sequence>
<dbReference type="Proteomes" id="UP001187531">
    <property type="component" value="Unassembled WGS sequence"/>
</dbReference>
<evidence type="ECO:0000256" key="1">
    <source>
        <dbReference type="SAM" id="Coils"/>
    </source>
</evidence>
<evidence type="ECO:0000313" key="3">
    <source>
        <dbReference type="Proteomes" id="UP001187531"/>
    </source>
</evidence>
<accession>A0AA88H8T1</accession>
<dbReference type="PANTHER" id="PTHR19327:SF0">
    <property type="entry name" value="GOLGIN SUBFAMILY A MEMBER 4"/>
    <property type="match status" value="1"/>
</dbReference>
<feature type="coiled-coil region" evidence="1">
    <location>
        <begin position="602"/>
        <end position="778"/>
    </location>
</feature>
<gene>
    <name evidence="2" type="ORF">QYM36_015252</name>
</gene>
<reference evidence="2" key="1">
    <citation type="submission" date="2023-07" db="EMBL/GenBank/DDBJ databases">
        <title>Chromosome-level genome assembly of Artemia franciscana.</title>
        <authorList>
            <person name="Jo E."/>
        </authorList>
    </citation>
    <scope>NUCLEOTIDE SEQUENCE</scope>
    <source>
        <tissue evidence="2">Whole body</tissue>
    </source>
</reference>
<dbReference type="AlphaFoldDB" id="A0AA88H8T1"/>
<proteinExistence type="predicted"/>
<dbReference type="EMBL" id="JAVRJZ010000019">
    <property type="protein sequence ID" value="KAK2707485.1"/>
    <property type="molecule type" value="Genomic_DNA"/>
</dbReference>
<feature type="coiled-coil region" evidence="1">
    <location>
        <begin position="809"/>
        <end position="877"/>
    </location>
</feature>
<organism evidence="2 3">
    <name type="scientific">Artemia franciscana</name>
    <name type="common">Brine shrimp</name>
    <name type="synonym">Artemia sanfranciscana</name>
    <dbReference type="NCBI Taxonomy" id="6661"/>
    <lineage>
        <taxon>Eukaryota</taxon>
        <taxon>Metazoa</taxon>
        <taxon>Ecdysozoa</taxon>
        <taxon>Arthropoda</taxon>
        <taxon>Crustacea</taxon>
        <taxon>Branchiopoda</taxon>
        <taxon>Anostraca</taxon>
        <taxon>Artemiidae</taxon>
        <taxon>Artemia</taxon>
    </lineage>
</organism>
<comment type="caution">
    <text evidence="2">The sequence shown here is derived from an EMBL/GenBank/DDBJ whole genome shotgun (WGS) entry which is preliminary data.</text>
</comment>
<feature type="coiled-coil region" evidence="1">
    <location>
        <begin position="4"/>
        <end position="122"/>
    </location>
</feature>
<dbReference type="PANTHER" id="PTHR19327">
    <property type="entry name" value="GOLGIN"/>
    <property type="match status" value="1"/>
</dbReference>
<evidence type="ECO:0000313" key="2">
    <source>
        <dbReference type="EMBL" id="KAK2707485.1"/>
    </source>
</evidence>